<evidence type="ECO:0000259" key="9">
    <source>
        <dbReference type="Pfam" id="PF14850"/>
    </source>
</evidence>
<dbReference type="Gene3D" id="3.40.309.10">
    <property type="entry name" value="Aldehyde Dehydrogenase, Chain A, domain 2"/>
    <property type="match status" value="1"/>
</dbReference>
<dbReference type="InterPro" id="IPR005933">
    <property type="entry name" value="PutA_C"/>
</dbReference>
<comment type="similarity">
    <text evidence="5">In the C-terminal section; belongs to the aldehyde dehydrogenase family.</text>
</comment>
<protein>
    <recommendedName>
        <fullName evidence="5">Bifunctional protein PutA</fullName>
    </recommendedName>
    <domain>
        <recommendedName>
            <fullName evidence="5">Proline dehydrogenase</fullName>
            <ecNumber evidence="5">1.5.5.2</ecNumber>
        </recommendedName>
        <alternativeName>
            <fullName evidence="5">Proline oxidase</fullName>
        </alternativeName>
    </domain>
    <domain>
        <recommendedName>
            <fullName evidence="5">Delta-1-pyrroline-5-carboxylate dehydrogenase</fullName>
            <shortName evidence="5">P5C dehydrogenase</shortName>
            <ecNumber evidence="5">1.2.1.88</ecNumber>
        </recommendedName>
        <alternativeName>
            <fullName evidence="5">L-glutamate gamma-semialdehyde dehydrogenase</fullName>
        </alternativeName>
    </domain>
</protein>
<dbReference type="InterPro" id="IPR016161">
    <property type="entry name" value="Ald_DH/histidinol_DH"/>
</dbReference>
<dbReference type="InterPro" id="IPR016162">
    <property type="entry name" value="Ald_DH_N"/>
</dbReference>
<dbReference type="Pfam" id="PF01619">
    <property type="entry name" value="Pro_dh"/>
    <property type="match status" value="1"/>
</dbReference>
<comment type="catalytic activity">
    <reaction evidence="4 5">
        <text>L-glutamate 5-semialdehyde + NAD(+) + H2O = L-glutamate + NADH + 2 H(+)</text>
        <dbReference type="Rhea" id="RHEA:30235"/>
        <dbReference type="ChEBI" id="CHEBI:15377"/>
        <dbReference type="ChEBI" id="CHEBI:15378"/>
        <dbReference type="ChEBI" id="CHEBI:29985"/>
        <dbReference type="ChEBI" id="CHEBI:57540"/>
        <dbReference type="ChEBI" id="CHEBI:57945"/>
        <dbReference type="ChEBI" id="CHEBI:58066"/>
        <dbReference type="EC" id="1.2.1.88"/>
    </reaction>
</comment>
<dbReference type="PROSITE" id="PS00070">
    <property type="entry name" value="ALDEHYDE_DEHYDR_CYS"/>
    <property type="match status" value="1"/>
</dbReference>
<dbReference type="CDD" id="cd07125">
    <property type="entry name" value="ALDH_PutA-P5CDH"/>
    <property type="match status" value="1"/>
</dbReference>
<dbReference type="NCBIfam" id="NF008869">
    <property type="entry name" value="PRK11904.1"/>
    <property type="match status" value="1"/>
</dbReference>
<dbReference type="PANTHER" id="PTHR42862">
    <property type="entry name" value="DELTA-1-PYRROLINE-5-CARBOXYLATE DEHYDROGENASE 1, ISOFORM A-RELATED"/>
    <property type="match status" value="1"/>
</dbReference>
<dbReference type="Pfam" id="PF14850">
    <property type="entry name" value="Pro_dh-DNA_bdg"/>
    <property type="match status" value="1"/>
</dbReference>
<comment type="pathway">
    <text evidence="5">Amino-acid degradation; L-proline degradation into L-glutamate; L-glutamate from L-proline: step 1/2.</text>
</comment>
<dbReference type="SUPFAM" id="SSF51730">
    <property type="entry name" value="FAD-linked oxidoreductase"/>
    <property type="match status" value="1"/>
</dbReference>
<evidence type="ECO:0000256" key="6">
    <source>
        <dbReference type="PIRSR" id="PIRSR000197-1"/>
    </source>
</evidence>
<comment type="function">
    <text evidence="5">Oxidizes proline to glutamate for use as a carbon and nitrogen source.</text>
</comment>
<dbReference type="InterPro" id="IPR029041">
    <property type="entry name" value="FAD-linked_oxidoreductase-like"/>
</dbReference>
<feature type="active site" evidence="6">
    <location>
        <position position="846"/>
    </location>
</feature>
<dbReference type="InterPro" id="IPR024082">
    <property type="entry name" value="PRODH_PutA_dom_II"/>
</dbReference>
<keyword evidence="5" id="KW-0804">Transcription</keyword>
<keyword evidence="5" id="KW-0274">FAD</keyword>
<keyword evidence="5" id="KW-0238">DNA-binding</keyword>
<dbReference type="Gene3D" id="3.20.20.220">
    <property type="match status" value="1"/>
</dbReference>
<dbReference type="GO" id="GO:0003700">
    <property type="term" value="F:DNA-binding transcription factor activity"/>
    <property type="evidence" value="ECO:0007669"/>
    <property type="project" value="InterPro"/>
</dbReference>
<dbReference type="STRING" id="52441.SAMN05216302_102334"/>
<dbReference type="NCBIfam" id="TIGR01238">
    <property type="entry name" value="D1pyr5carbox3"/>
    <property type="match status" value="1"/>
</dbReference>
<keyword evidence="5" id="KW-0805">Transcription regulation</keyword>
<evidence type="ECO:0000259" key="7">
    <source>
        <dbReference type="Pfam" id="PF00171"/>
    </source>
</evidence>
<dbReference type="AlphaFoldDB" id="A0A1I4DYL6"/>
<dbReference type="EC" id="1.5.5.2" evidence="5"/>
<evidence type="ECO:0000256" key="3">
    <source>
        <dbReference type="ARBA" id="ARBA00023027"/>
    </source>
</evidence>
<organism evidence="10 11">
    <name type="scientific">Nitrosomonas aestuarii</name>
    <dbReference type="NCBI Taxonomy" id="52441"/>
    <lineage>
        <taxon>Bacteria</taxon>
        <taxon>Pseudomonadati</taxon>
        <taxon>Pseudomonadota</taxon>
        <taxon>Betaproteobacteria</taxon>
        <taxon>Nitrosomonadales</taxon>
        <taxon>Nitrosomonadaceae</taxon>
        <taxon>Nitrosomonas</taxon>
    </lineage>
</organism>
<comment type="similarity">
    <text evidence="5">In the N-terminal section; belongs to the proline dehydrogenase family.</text>
</comment>
<evidence type="ECO:0000259" key="8">
    <source>
        <dbReference type="Pfam" id="PF01619"/>
    </source>
</evidence>
<dbReference type="GO" id="GO:0003677">
    <property type="term" value="F:DNA binding"/>
    <property type="evidence" value="ECO:0007669"/>
    <property type="project" value="UniProtKB-KW"/>
</dbReference>
<dbReference type="SUPFAM" id="SSF81935">
    <property type="entry name" value="N-terminal domain of bifunctional PutA protein"/>
    <property type="match status" value="1"/>
</dbReference>
<feature type="domain" description="Proline dehydrogenase PutA" evidence="9">
    <location>
        <begin position="67"/>
        <end position="184"/>
    </location>
</feature>
<keyword evidence="5" id="KW-0285">Flavoprotein</keyword>
<feature type="active site" evidence="6">
    <location>
        <position position="812"/>
    </location>
</feature>
<keyword evidence="5" id="KW-0642">Proline metabolism</keyword>
<dbReference type="InterPro" id="IPR025703">
    <property type="entry name" value="Bifunct_PutA"/>
</dbReference>
<dbReference type="GO" id="GO:0003842">
    <property type="term" value="F:L-glutamate gamma-semialdehyde dehydrogenase activity"/>
    <property type="evidence" value="ECO:0007669"/>
    <property type="project" value="UniProtKB-UniRule"/>
</dbReference>
<dbReference type="PANTHER" id="PTHR42862:SF1">
    <property type="entry name" value="DELTA-1-PYRROLINE-5-CARBOXYLATE DEHYDROGENASE 2, ISOFORM A-RELATED"/>
    <property type="match status" value="1"/>
</dbReference>
<dbReference type="Proteomes" id="UP000199533">
    <property type="component" value="Unassembled WGS sequence"/>
</dbReference>
<dbReference type="PIRSF" id="PIRSF000197">
    <property type="entry name" value="Bifunct_PutA"/>
    <property type="match status" value="1"/>
</dbReference>
<evidence type="ECO:0000313" key="11">
    <source>
        <dbReference type="Proteomes" id="UP000199533"/>
    </source>
</evidence>
<comment type="pathway">
    <text evidence="1 5">Amino-acid degradation; L-proline degradation into L-glutamate; L-glutamate from L-proline: step 2/2.</text>
</comment>
<dbReference type="InterPro" id="IPR016160">
    <property type="entry name" value="Ald_DH_CS_CYS"/>
</dbReference>
<name>A0A1I4DYL6_9PROT</name>
<dbReference type="EMBL" id="FOSP01000023">
    <property type="protein sequence ID" value="SFK96991.1"/>
    <property type="molecule type" value="Genomic_DNA"/>
</dbReference>
<proteinExistence type="inferred from homology"/>
<sequence length="1061" mass="117270">MHLDFSHSAGQAINNGYLADEAILIKELLRQLTHYQAAGVMDHARHLLMQVRAKRNQSRHSVKQSVIQAFLHEYQLNSDEGIVLMNIAEALLRIPDHATQDRFLADRIIAADWHQHLGHSNSLLVNLASDALALSGSLKQHQRQFQSNHPVSFQSMFENLLVRLGQPVIRAALKQAMFLLSEQFVMAETIEDAVNKSIAVSETESRSGIRYSFDMLGEAAITAADADRFFNAYMHAIGQLATKVQAGNDNDNYDLYIRPSVSVKLSALYPRYEPLQHRHAVPELTAKLLKLAQYARAGGISLTVDAEESERLEMSLDIFEAVFVHEKLDGWSGLGLAVQAYQKRATYVIQWLAKLAKNKQRKISVRLVKGAYWDSEIKRAQENGLTGYPVFTRKSATDISYLVCARLLISKPDCFYPQFATHNAHTVAAILQMVRNHSNYEFQRLYGMGKALYQAVLEQYNHSVVCRVYAPVGCYQDLLPYLVRRLLENGANTSFIHQIENPDIAVEDVVCDPVTTWQDGTPMGLSLPEALYGEHRRNSQGCNLADSRVRRQFQQNLAELAYKQHQAVPLISGTAYTGRTQAIIAPYDRSEVVGEVVNSNPQAIVDALDAAASAFNDWRLYLVEQRAGCLFKAADLMEQQRMELVALSVREGGRTIKDALAEVREAVDFCRYYAVSALELFRYPINLPGPTGEENNLRYYGRGIFVCISPWNFPIAIFVGQVAAALAAGNTVIAKPAESTTLTAMACVRILHQAGIPESVLQFLPGKGSEIGSQLLQDSRIAGVAFTGSTATAHRINRELAGHPVIVPFVAETGGQNFMIADTSAHKEQLVQDVILSAFNSAGQRCSALRVLFLPEETADKIVELVVGAIQQLRIGNPGDYATDIGPVINRAALERLEQHVEHMRTHGNVIFQLPPFVDATGCYKGNYFSPTLIEINDLKYLQEEVFGPILHVIRYSSSNLDAVIDTVNATGYGLTLGIHSRIQSTINKIQQQVRVGNIYINRNMIGAVVGVQPFGGMGLSGTGPKAGGPDYLRRFAVEQTVTNNIAAIGGNTGLLAQDLR</sequence>
<evidence type="ECO:0000256" key="4">
    <source>
        <dbReference type="ARBA" id="ARBA00048142"/>
    </source>
</evidence>
<dbReference type="InterPro" id="IPR050485">
    <property type="entry name" value="Proline_metab_enzyme"/>
</dbReference>
<dbReference type="GO" id="GO:0009898">
    <property type="term" value="C:cytoplasmic side of plasma membrane"/>
    <property type="evidence" value="ECO:0007669"/>
    <property type="project" value="TreeGrafter"/>
</dbReference>
<dbReference type="InterPro" id="IPR002872">
    <property type="entry name" value="Proline_DH_dom"/>
</dbReference>
<accession>A0A1I4DYL6</accession>
<comment type="catalytic activity">
    <reaction evidence="5">
        <text>L-proline + a quinone = (S)-1-pyrroline-5-carboxylate + a quinol + H(+)</text>
        <dbReference type="Rhea" id="RHEA:23784"/>
        <dbReference type="ChEBI" id="CHEBI:15378"/>
        <dbReference type="ChEBI" id="CHEBI:17388"/>
        <dbReference type="ChEBI" id="CHEBI:24646"/>
        <dbReference type="ChEBI" id="CHEBI:60039"/>
        <dbReference type="ChEBI" id="CHEBI:132124"/>
        <dbReference type="EC" id="1.5.5.2"/>
    </reaction>
</comment>
<dbReference type="GO" id="GO:0004657">
    <property type="term" value="F:proline dehydrogenase activity"/>
    <property type="evidence" value="ECO:0007669"/>
    <property type="project" value="UniProtKB-UniRule"/>
</dbReference>
<comment type="cofactor">
    <cofactor evidence="5">
        <name>FAD</name>
        <dbReference type="ChEBI" id="CHEBI:57692"/>
    </cofactor>
</comment>
<dbReference type="Gene3D" id="1.20.5.460">
    <property type="entry name" value="Single helix bin"/>
    <property type="match status" value="1"/>
</dbReference>
<dbReference type="InterPro" id="IPR024089">
    <property type="entry name" value="PRODH_PutA_dom_I/II"/>
</dbReference>
<reference evidence="11" key="1">
    <citation type="submission" date="2016-10" db="EMBL/GenBank/DDBJ databases">
        <authorList>
            <person name="Varghese N."/>
            <person name="Submissions S."/>
        </authorList>
    </citation>
    <scope>NUCLEOTIDE SEQUENCE [LARGE SCALE GENOMIC DNA]</scope>
    <source>
        <strain evidence="11">Nm69</strain>
    </source>
</reference>
<dbReference type="SUPFAM" id="SSF53720">
    <property type="entry name" value="ALDH-like"/>
    <property type="match status" value="1"/>
</dbReference>
<dbReference type="EC" id="1.2.1.88" evidence="5"/>
<dbReference type="GO" id="GO:0010133">
    <property type="term" value="P:L-proline catabolic process to L-glutamate"/>
    <property type="evidence" value="ECO:0007669"/>
    <property type="project" value="UniProtKB-UniRule"/>
</dbReference>
<keyword evidence="3 5" id="KW-0520">NAD</keyword>
<keyword evidence="11" id="KW-1185">Reference proteome</keyword>
<evidence type="ECO:0000256" key="1">
    <source>
        <dbReference type="ARBA" id="ARBA00004786"/>
    </source>
</evidence>
<dbReference type="FunFam" id="3.40.309.10:FF:000005">
    <property type="entry name" value="1-pyrroline-5-carboxylate dehydrogenase 1"/>
    <property type="match status" value="1"/>
</dbReference>
<dbReference type="Pfam" id="PF00171">
    <property type="entry name" value="Aldedh"/>
    <property type="match status" value="1"/>
</dbReference>
<dbReference type="OrthoDB" id="6187633at2"/>
<feature type="domain" description="Aldehyde dehydrogenase" evidence="7">
    <location>
        <begin position="579"/>
        <end position="1041"/>
    </location>
</feature>
<keyword evidence="2 5" id="KW-0560">Oxidoreductase</keyword>
<evidence type="ECO:0000256" key="2">
    <source>
        <dbReference type="ARBA" id="ARBA00023002"/>
    </source>
</evidence>
<keyword evidence="5" id="KW-0678">Repressor</keyword>
<dbReference type="InterPro" id="IPR016163">
    <property type="entry name" value="Ald_DH_C"/>
</dbReference>
<dbReference type="InterPro" id="IPR015590">
    <property type="entry name" value="Aldehyde_DH_dom"/>
</dbReference>
<dbReference type="UniPathway" id="UPA00261">
    <property type="reaction ID" value="UER00373"/>
</dbReference>
<evidence type="ECO:0000313" key="10">
    <source>
        <dbReference type="EMBL" id="SFK96991.1"/>
    </source>
</evidence>
<dbReference type="Gene3D" id="3.40.605.10">
    <property type="entry name" value="Aldehyde Dehydrogenase, Chain A, domain 1"/>
    <property type="match status" value="1"/>
</dbReference>
<gene>
    <name evidence="10" type="ORF">SAMN05216302_102334</name>
</gene>
<feature type="domain" description="Proline dehydrogenase" evidence="8">
    <location>
        <begin position="202"/>
        <end position="498"/>
    </location>
</feature>
<evidence type="ECO:0000256" key="5">
    <source>
        <dbReference type="PIRNR" id="PIRNR000197"/>
    </source>
</evidence>
<dbReference type="RefSeq" id="WP_090701108.1">
    <property type="nucleotide sequence ID" value="NZ_FOSP01000023.1"/>
</dbReference>